<proteinExistence type="inferred from homology"/>
<feature type="active site" description="Proton donor/acceptor" evidence="1">
    <location>
        <position position="447"/>
    </location>
</feature>
<organism evidence="4 5">
    <name type="scientific">Sutcliffiella tianshenii</name>
    <dbReference type="NCBI Taxonomy" id="1463404"/>
    <lineage>
        <taxon>Bacteria</taxon>
        <taxon>Bacillati</taxon>
        <taxon>Bacillota</taxon>
        <taxon>Bacilli</taxon>
        <taxon>Bacillales</taxon>
        <taxon>Bacillaceae</taxon>
        <taxon>Sutcliffiella</taxon>
    </lineage>
</organism>
<evidence type="ECO:0000259" key="3">
    <source>
        <dbReference type="PROSITE" id="PS52035"/>
    </source>
</evidence>
<keyword evidence="5" id="KW-1185">Reference proteome</keyword>
<keyword evidence="2" id="KW-0732">Signal</keyword>
<comment type="caution">
    <text evidence="4">The sequence shown here is derived from an EMBL/GenBank/DDBJ whole genome shotgun (WGS) entry which is preliminary data.</text>
</comment>
<evidence type="ECO:0000313" key="5">
    <source>
        <dbReference type="Proteomes" id="UP000737402"/>
    </source>
</evidence>
<protein>
    <recommendedName>
        <fullName evidence="3">Peptidase M14 domain-containing protein</fullName>
    </recommendedName>
</protein>
<evidence type="ECO:0000256" key="2">
    <source>
        <dbReference type="SAM" id="SignalP"/>
    </source>
</evidence>
<feature type="domain" description="Peptidase M14" evidence="3">
    <location>
        <begin position="168"/>
        <end position="474"/>
    </location>
</feature>
<name>A0ABS2NWV3_9BACI</name>
<sequence>MQFRKILITCLSVWMLVAYSIPMQNAQAETQVQTQAEEEMTTSISTISMTEARSMKVKFDFGEKVPLEDIEWTFGGKALEEWRAYDSNTKGYNGDPLITFAESPAYAGDSTVVEATLEFGLLYGTDNLAPRSIRVLYPDMIGTYDLSVMNKNTEEVLSKPITYNVYDEYLTYDQLKPELDRITEEANAKNGRFIEYKSLGQSYEGRDIHFITLAKNKKAVDKYLNQTLPEALENPASLLKKIEDGTIGDYQVPIWFNNIHPDEVEGVDAQVELFRKFSQEEEITFNVVNEQGEEEEITLNVTDALEHVIFLFNFTHNPDGRVHNTRANINGFDLNRDNAYQTQQESVVVTEEIAKWSPLSFLDMHGYVSDFLIEPCTPPHNPNFEFDLLIDNMLEQAHSMGQAGTANSDYDSYAIPYLDYENGWDDMTPAYTAIYSMLHGSLGHTIEVPGLNQQSLYAMVHAGLGATDFVLENKDELFSQQLEVFKRGVEGEDNRAVDQHLVNQQGEAIGRDRGDNENFFPDYYVLPMHDLQKNKKEAAEMVDYLIRNGVKVEQTTSKVEVDGVTYPEGTYIVPMKQAKRGFANAVLYQGDDISDWDNMYDAIVVNFPDLRGFTIEEIRTPDAFAGVGAEVKEAVYPTTEIAENKGHYVVKNVNNDAIKAVNELLKAGKEVGVATADGNGYGKGDYVIKRNDLLAIKDSYYLEVVALDRKANVEELPAAPKVAVAGSGVSRFVLQQLGFEITSVEEADVIVDDTGRFDAANVSVGKSYIGIGGRALSSVQQSGLLEGFSFERTNFYHEGLLKSVINTDSFLTSGYGAEEILYNTTGSWITGVPENAEVLAKVTDAEDYFVAGWWPGKEQVKGQVLALTTTVEESGANVTLFANDLVFRAHTEHSYRLLGNAILLDNVQEKEKGKGKEKGKKKN</sequence>
<dbReference type="InterPro" id="IPR000834">
    <property type="entry name" value="Peptidase_M14"/>
</dbReference>
<comment type="similarity">
    <text evidence="1">Belongs to the peptidase M14 family.</text>
</comment>
<evidence type="ECO:0000256" key="1">
    <source>
        <dbReference type="PROSITE-ProRule" id="PRU01379"/>
    </source>
</evidence>
<dbReference type="CDD" id="cd06244">
    <property type="entry name" value="M14-like"/>
    <property type="match status" value="1"/>
</dbReference>
<evidence type="ECO:0000313" key="4">
    <source>
        <dbReference type="EMBL" id="MBM7618725.1"/>
    </source>
</evidence>
<dbReference type="SUPFAM" id="SSF53187">
    <property type="entry name" value="Zn-dependent exopeptidases"/>
    <property type="match status" value="1"/>
</dbReference>
<feature type="chain" id="PRO_5046936304" description="Peptidase M14 domain-containing protein" evidence="2">
    <location>
        <begin position="29"/>
        <end position="923"/>
    </location>
</feature>
<feature type="signal peptide" evidence="2">
    <location>
        <begin position="1"/>
        <end position="28"/>
    </location>
</feature>
<gene>
    <name evidence="4" type="ORF">JOC95_000567</name>
</gene>
<dbReference type="Pfam" id="PF00246">
    <property type="entry name" value="Peptidase_M14"/>
    <property type="match status" value="1"/>
</dbReference>
<dbReference type="RefSeq" id="WP_204413144.1">
    <property type="nucleotide sequence ID" value="NZ_JAFBED010000001.1"/>
</dbReference>
<reference evidence="4 5" key="1">
    <citation type="submission" date="2021-01" db="EMBL/GenBank/DDBJ databases">
        <title>Genomic Encyclopedia of Type Strains, Phase IV (KMG-IV): sequencing the most valuable type-strain genomes for metagenomic binning, comparative biology and taxonomic classification.</title>
        <authorList>
            <person name="Goeker M."/>
        </authorList>
    </citation>
    <scope>NUCLEOTIDE SEQUENCE [LARGE SCALE GENOMIC DNA]</scope>
    <source>
        <strain evidence="4 5">DSM 25879</strain>
    </source>
</reference>
<dbReference type="Gene3D" id="3.40.630.10">
    <property type="entry name" value="Zn peptidases"/>
    <property type="match status" value="1"/>
</dbReference>
<dbReference type="PROSITE" id="PS52035">
    <property type="entry name" value="PEPTIDASE_M14"/>
    <property type="match status" value="1"/>
</dbReference>
<dbReference type="Proteomes" id="UP000737402">
    <property type="component" value="Unassembled WGS sequence"/>
</dbReference>
<dbReference type="EMBL" id="JAFBED010000001">
    <property type="protein sequence ID" value="MBM7618725.1"/>
    <property type="molecule type" value="Genomic_DNA"/>
</dbReference>
<accession>A0ABS2NWV3</accession>